<dbReference type="AlphaFoldDB" id="Q8DHH5"/>
<gene>
    <name evidence="1" type="ordered locus">tsr1984</name>
</gene>
<sequence>MARSLIQNSLMYCCYRVAYLKPPTPLVTGVAFMLAAHESSEITGAEINCDGGLLAAPAGIPCQSIARHSVDGQNRRLKKTALKH</sequence>
<evidence type="ECO:0000313" key="2">
    <source>
        <dbReference type="Proteomes" id="UP000000440"/>
    </source>
</evidence>
<dbReference type="Proteomes" id="UP000000440">
    <property type="component" value="Chromosome"/>
</dbReference>
<dbReference type="EMBL" id="BA000039">
    <property type="protein sequence ID" value="BAC09536.1"/>
    <property type="molecule type" value="Genomic_DNA"/>
</dbReference>
<keyword evidence="2" id="KW-1185">Reference proteome</keyword>
<reference evidence="1 2" key="1">
    <citation type="journal article" date="2002" name="DNA Res.">
        <title>Complete genome structure of the thermophilic cyanobacterium Thermosynechococcus elongatus BP-1.</title>
        <authorList>
            <person name="Nakamura Y."/>
            <person name="Kaneko T."/>
            <person name="Sato S."/>
            <person name="Ikeuchi M."/>
            <person name="Katoh H."/>
            <person name="Sasamoto S."/>
            <person name="Watanabe A."/>
            <person name="Iriguchi M."/>
            <person name="Kawashima K."/>
            <person name="Kimura T."/>
            <person name="Kishida Y."/>
            <person name="Kiyokawa C."/>
            <person name="Kohara M."/>
            <person name="Matsumoto M."/>
            <person name="Matsuno A."/>
            <person name="Nakazaki N."/>
            <person name="Shimpo S."/>
            <person name="Sugimoto M."/>
            <person name="Takeuchi C."/>
            <person name="Yamada M."/>
            <person name="Tabata S."/>
        </authorList>
    </citation>
    <scope>NUCLEOTIDE SEQUENCE [LARGE SCALE GENOMIC DNA]</scope>
    <source>
        <strain evidence="2">IAM M-273 / NIES-2133 / BP-1</strain>
    </source>
</reference>
<evidence type="ECO:0000313" key="1">
    <source>
        <dbReference type="EMBL" id="BAC09536.1"/>
    </source>
</evidence>
<dbReference type="KEGG" id="tel:tsr1984"/>
<proteinExistence type="predicted"/>
<accession>Q8DHH5</accession>
<protein>
    <submittedName>
        <fullName evidence="1">Tsr1984 protein</fullName>
    </submittedName>
</protein>
<organism evidence="1 2">
    <name type="scientific">Thermosynechococcus vestitus (strain NIES-2133 / IAM M-273 / BP-1)</name>
    <dbReference type="NCBI Taxonomy" id="197221"/>
    <lineage>
        <taxon>Bacteria</taxon>
        <taxon>Bacillati</taxon>
        <taxon>Cyanobacteriota</taxon>
        <taxon>Cyanophyceae</taxon>
        <taxon>Acaryochloridales</taxon>
        <taxon>Thermosynechococcaceae</taxon>
        <taxon>Thermosynechococcus</taxon>
    </lineage>
</organism>
<name>Q8DHH5_THEVB</name>
<dbReference type="EnsemblBacteria" id="BAC09536">
    <property type="protein sequence ID" value="BAC09536"/>
    <property type="gene ID" value="BAC09536"/>
</dbReference>